<dbReference type="OrthoDB" id="191139at2759"/>
<evidence type="ECO:0000313" key="1">
    <source>
        <dbReference type="EMBL" id="OJJ67691.1"/>
    </source>
</evidence>
<protein>
    <submittedName>
        <fullName evidence="1">Uncharacterized protein</fullName>
    </submittedName>
</protein>
<reference evidence="2" key="1">
    <citation type="journal article" date="2017" name="Genome Biol.">
        <title>Comparative genomics reveals high biological diversity and specific adaptations in the industrially and medically important fungal genus Aspergillus.</title>
        <authorList>
            <person name="de Vries R.P."/>
            <person name="Riley R."/>
            <person name="Wiebenga A."/>
            <person name="Aguilar-Osorio G."/>
            <person name="Amillis S."/>
            <person name="Uchima C.A."/>
            <person name="Anderluh G."/>
            <person name="Asadollahi M."/>
            <person name="Askin M."/>
            <person name="Barry K."/>
            <person name="Battaglia E."/>
            <person name="Bayram O."/>
            <person name="Benocci T."/>
            <person name="Braus-Stromeyer S.A."/>
            <person name="Caldana C."/>
            <person name="Canovas D."/>
            <person name="Cerqueira G.C."/>
            <person name="Chen F."/>
            <person name="Chen W."/>
            <person name="Choi C."/>
            <person name="Clum A."/>
            <person name="Dos Santos R.A."/>
            <person name="Damasio A.R."/>
            <person name="Diallinas G."/>
            <person name="Emri T."/>
            <person name="Fekete E."/>
            <person name="Flipphi M."/>
            <person name="Freyberg S."/>
            <person name="Gallo A."/>
            <person name="Gournas C."/>
            <person name="Habgood R."/>
            <person name="Hainaut M."/>
            <person name="Harispe M.L."/>
            <person name="Henrissat B."/>
            <person name="Hilden K.S."/>
            <person name="Hope R."/>
            <person name="Hossain A."/>
            <person name="Karabika E."/>
            <person name="Karaffa L."/>
            <person name="Karanyi Z."/>
            <person name="Krasevec N."/>
            <person name="Kuo A."/>
            <person name="Kusch H."/>
            <person name="LaButti K."/>
            <person name="Lagendijk E.L."/>
            <person name="Lapidus A."/>
            <person name="Levasseur A."/>
            <person name="Lindquist E."/>
            <person name="Lipzen A."/>
            <person name="Logrieco A.F."/>
            <person name="MacCabe A."/>
            <person name="Maekelae M.R."/>
            <person name="Malavazi I."/>
            <person name="Melin P."/>
            <person name="Meyer V."/>
            <person name="Mielnichuk N."/>
            <person name="Miskei M."/>
            <person name="Molnar A.P."/>
            <person name="Mule G."/>
            <person name="Ngan C.Y."/>
            <person name="Orejas M."/>
            <person name="Orosz E."/>
            <person name="Ouedraogo J.P."/>
            <person name="Overkamp K.M."/>
            <person name="Park H.-S."/>
            <person name="Perrone G."/>
            <person name="Piumi F."/>
            <person name="Punt P.J."/>
            <person name="Ram A.F."/>
            <person name="Ramon A."/>
            <person name="Rauscher S."/>
            <person name="Record E."/>
            <person name="Riano-Pachon D.M."/>
            <person name="Robert V."/>
            <person name="Roehrig J."/>
            <person name="Ruller R."/>
            <person name="Salamov A."/>
            <person name="Salih N.S."/>
            <person name="Samson R.A."/>
            <person name="Sandor E."/>
            <person name="Sanguinetti M."/>
            <person name="Schuetze T."/>
            <person name="Sepcic K."/>
            <person name="Shelest E."/>
            <person name="Sherlock G."/>
            <person name="Sophianopoulou V."/>
            <person name="Squina F.M."/>
            <person name="Sun H."/>
            <person name="Susca A."/>
            <person name="Todd R.B."/>
            <person name="Tsang A."/>
            <person name="Unkles S.E."/>
            <person name="van de Wiele N."/>
            <person name="van Rossen-Uffink D."/>
            <person name="Oliveira J.V."/>
            <person name="Vesth T.C."/>
            <person name="Visser J."/>
            <person name="Yu J.-H."/>
            <person name="Zhou M."/>
            <person name="Andersen M.R."/>
            <person name="Archer D.B."/>
            <person name="Baker S.E."/>
            <person name="Benoit I."/>
            <person name="Brakhage A.A."/>
            <person name="Braus G.H."/>
            <person name="Fischer R."/>
            <person name="Frisvad J.C."/>
            <person name="Goldman G.H."/>
            <person name="Houbraken J."/>
            <person name="Oakley B."/>
            <person name="Pocsi I."/>
            <person name="Scazzocchio C."/>
            <person name="Seiboth B."/>
            <person name="vanKuyk P.A."/>
            <person name="Wortman J."/>
            <person name="Dyer P.S."/>
            <person name="Grigoriev I.V."/>
        </authorList>
    </citation>
    <scope>NUCLEOTIDE SEQUENCE [LARGE SCALE GENOMIC DNA]</scope>
    <source>
        <strain evidence="2">CBS 101740 / IMI 381727 / IBT 21946</strain>
    </source>
</reference>
<accession>A0A1L9U7Q6</accession>
<evidence type="ECO:0000313" key="2">
    <source>
        <dbReference type="Proteomes" id="UP000184499"/>
    </source>
</evidence>
<dbReference type="EMBL" id="KV878693">
    <property type="protein sequence ID" value="OJJ67691.1"/>
    <property type="molecule type" value="Genomic_DNA"/>
</dbReference>
<sequence length="428" mass="49618">MDLPMDGDSRRKAIDMARQKILDRTMLTFLPRAQTHFMSDYANLPGDGGMAMRDRVKLIRDDYRRKFLRRVEVVVQHCRQALLDEVSEFNWEADAWRDVFGRLRDDERLRMDKREYNFKATLLPRVMAGSKAYMGKRIPDMTFGLSSYTSGDPLDEGIDERERRIRRSLHVDYLDYCVRDRFGLMVDGKWGKTTVLFPFAVYEAKKNDKSETGVKIQLKLALNAYLKMVDDLLIQPDDSKAKEERQPPQNTVNPIFGFTSSGSIWKLYVGYLPAGAGNSIETDDPLCDANSVSIQFSFFTLCMSRQAREHAGELLDIVDQIHEYAVSTHRPLVSRHLEKFAAKLRFHRNSYGFMSVDQDSLPVPVQDWSQIKYFSADIRKLVGKKRKRDKILTDDDEYRAALDARLKKWDRETCFEMEGVIAEQDPSI</sequence>
<dbReference type="OMA" id="NWEADAW"/>
<dbReference type="GeneID" id="93578416"/>
<proteinExistence type="predicted"/>
<dbReference type="AlphaFoldDB" id="A0A1L9U7Q6"/>
<keyword evidence="2" id="KW-1185">Reference proteome</keyword>
<organism evidence="1 2">
    <name type="scientific">Aspergillus brasiliensis (strain CBS 101740 / IMI 381727 / IBT 21946)</name>
    <dbReference type="NCBI Taxonomy" id="767769"/>
    <lineage>
        <taxon>Eukaryota</taxon>
        <taxon>Fungi</taxon>
        <taxon>Dikarya</taxon>
        <taxon>Ascomycota</taxon>
        <taxon>Pezizomycotina</taxon>
        <taxon>Eurotiomycetes</taxon>
        <taxon>Eurotiomycetidae</taxon>
        <taxon>Eurotiales</taxon>
        <taxon>Aspergillaceae</taxon>
        <taxon>Aspergillus</taxon>
        <taxon>Aspergillus subgen. Circumdati</taxon>
    </lineage>
</organism>
<dbReference type="Proteomes" id="UP000184499">
    <property type="component" value="Unassembled WGS sequence"/>
</dbReference>
<name>A0A1L9U7Q6_ASPBC</name>
<dbReference type="STRING" id="767769.A0A1L9U7Q6"/>
<dbReference type="RefSeq" id="XP_067474940.1">
    <property type="nucleotide sequence ID" value="XM_067625928.1"/>
</dbReference>
<dbReference type="VEuPathDB" id="FungiDB:ASPBRDRAFT_47728"/>
<gene>
    <name evidence="1" type="ORF">ASPBRDRAFT_47728</name>
</gene>